<evidence type="ECO:0000313" key="9">
    <source>
        <dbReference type="Proteomes" id="UP000501753"/>
    </source>
</evidence>
<organism evidence="6 8">
    <name type="scientific">Streptomyces griseoviridis</name>
    <dbReference type="NCBI Taxonomy" id="45398"/>
    <lineage>
        <taxon>Bacteria</taxon>
        <taxon>Bacillati</taxon>
        <taxon>Actinomycetota</taxon>
        <taxon>Actinomycetes</taxon>
        <taxon>Kitasatosporales</taxon>
        <taxon>Streptomycetaceae</taxon>
        <taxon>Streptomyces</taxon>
    </lineage>
</organism>
<dbReference type="InterPro" id="IPR000086">
    <property type="entry name" value="NUDIX_hydrolase_dom"/>
</dbReference>
<comment type="similarity">
    <text evidence="2 4">Belongs to the Nudix hydrolase family.</text>
</comment>
<proteinExistence type="inferred from homology"/>
<dbReference type="KEGG" id="sgd:ELQ87_24910"/>
<dbReference type="SUPFAM" id="SSF55811">
    <property type="entry name" value="Nudix"/>
    <property type="match status" value="1"/>
</dbReference>
<comment type="cofactor">
    <cofactor evidence="1">
        <name>Mg(2+)</name>
        <dbReference type="ChEBI" id="CHEBI:18420"/>
    </cofactor>
</comment>
<evidence type="ECO:0000256" key="1">
    <source>
        <dbReference type="ARBA" id="ARBA00001946"/>
    </source>
</evidence>
<dbReference type="InterPro" id="IPR015797">
    <property type="entry name" value="NUDIX_hydrolase-like_dom_sf"/>
</dbReference>
<accession>A0A3S9ZH96</accession>
<evidence type="ECO:0000313" key="8">
    <source>
        <dbReference type="Proteomes" id="UP000271291"/>
    </source>
</evidence>
<dbReference type="PRINTS" id="PR00502">
    <property type="entry name" value="NUDIXFAMILY"/>
</dbReference>
<protein>
    <submittedName>
        <fullName evidence="6">NUDIX domain-containing protein</fullName>
    </submittedName>
    <submittedName>
        <fullName evidence="7">NUDIX hydrolase</fullName>
    </submittedName>
</protein>
<dbReference type="PANTHER" id="PTHR43046:SF14">
    <property type="entry name" value="MUTT_NUDIX FAMILY PROTEIN"/>
    <property type="match status" value="1"/>
</dbReference>
<sequence>MPWTVGERFVDSDLAVPLHAVSVTGVVFKDDGRLLVIKRADDGTWVPPGGLLETDEAVERGVVREVFEETGVTVRPVRLTGVYKNISLRTISIAFLCRAETGEPSVSDEAVDVRWMTPKEADAVLPPLRALRVRDALDPNGPFVRSY</sequence>
<reference evidence="6 8" key="2">
    <citation type="submission" date="2018-12" db="EMBL/GenBank/DDBJ databases">
        <title>Streptomyces griseoviridis F1-27 complete genome.</title>
        <authorList>
            <person name="Mariita R.M."/>
            <person name="Sello J.K."/>
        </authorList>
    </citation>
    <scope>NUCLEOTIDE SEQUENCE [LARGE SCALE GENOMIC DNA]</scope>
    <source>
        <strain evidence="6 8">F1-27</strain>
    </source>
</reference>
<dbReference type="Proteomes" id="UP000271291">
    <property type="component" value="Chromosome"/>
</dbReference>
<evidence type="ECO:0000256" key="3">
    <source>
        <dbReference type="ARBA" id="ARBA00022801"/>
    </source>
</evidence>
<dbReference type="Gene3D" id="3.90.79.10">
    <property type="entry name" value="Nucleoside Triphosphate Pyrophosphohydrolase"/>
    <property type="match status" value="1"/>
</dbReference>
<keyword evidence="3 4" id="KW-0378">Hydrolase</keyword>
<evidence type="ECO:0000259" key="5">
    <source>
        <dbReference type="PROSITE" id="PS51462"/>
    </source>
</evidence>
<dbReference type="PROSITE" id="PS00893">
    <property type="entry name" value="NUDIX_BOX"/>
    <property type="match status" value="1"/>
</dbReference>
<name>A0A3S9ZH96_STRGD</name>
<feature type="domain" description="Nudix hydrolase" evidence="5">
    <location>
        <begin position="17"/>
        <end position="138"/>
    </location>
</feature>
<dbReference type="AlphaFoldDB" id="A0A3S9ZH96"/>
<dbReference type="EMBL" id="CP034687">
    <property type="protein sequence ID" value="AZS87127.1"/>
    <property type="molecule type" value="Genomic_DNA"/>
</dbReference>
<reference evidence="7 9" key="1">
    <citation type="submission" date="2018-04" db="EMBL/GenBank/DDBJ databases">
        <title>Complete genome sequences of Streptomyces griseoviridis K61 and characterization of antagonistic properties of biological control agents.</title>
        <authorList>
            <person name="Mariita R.M."/>
            <person name="Sello J.K."/>
        </authorList>
    </citation>
    <scope>NUCLEOTIDE SEQUENCE [LARGE SCALE GENOMIC DNA]</scope>
    <source>
        <strain evidence="7 9">K61</strain>
    </source>
</reference>
<gene>
    <name evidence="7" type="ORF">DDJ31_14365</name>
    <name evidence="6" type="ORF">ELQ87_24910</name>
</gene>
<dbReference type="OrthoDB" id="9814308at2"/>
<evidence type="ECO:0000256" key="4">
    <source>
        <dbReference type="RuleBase" id="RU003476"/>
    </source>
</evidence>
<dbReference type="Pfam" id="PF00293">
    <property type="entry name" value="NUDIX"/>
    <property type="match status" value="1"/>
</dbReference>
<keyword evidence="9" id="KW-1185">Reference proteome</keyword>
<dbReference type="EMBL" id="CP029078">
    <property type="protein sequence ID" value="QCN86018.1"/>
    <property type="molecule type" value="Genomic_DNA"/>
</dbReference>
<dbReference type="InterPro" id="IPR020476">
    <property type="entry name" value="Nudix_hydrolase"/>
</dbReference>
<evidence type="ECO:0000256" key="2">
    <source>
        <dbReference type="ARBA" id="ARBA00005582"/>
    </source>
</evidence>
<dbReference type="PROSITE" id="PS51462">
    <property type="entry name" value="NUDIX"/>
    <property type="match status" value="1"/>
</dbReference>
<dbReference type="InterPro" id="IPR020084">
    <property type="entry name" value="NUDIX_hydrolase_CS"/>
</dbReference>
<evidence type="ECO:0000313" key="7">
    <source>
        <dbReference type="EMBL" id="QCN86018.1"/>
    </source>
</evidence>
<evidence type="ECO:0000313" key="6">
    <source>
        <dbReference type="EMBL" id="AZS87127.1"/>
    </source>
</evidence>
<dbReference type="PANTHER" id="PTHR43046">
    <property type="entry name" value="GDP-MANNOSE MANNOSYL HYDROLASE"/>
    <property type="match status" value="1"/>
</dbReference>
<dbReference type="GO" id="GO:0016787">
    <property type="term" value="F:hydrolase activity"/>
    <property type="evidence" value="ECO:0007669"/>
    <property type="project" value="UniProtKB-KW"/>
</dbReference>
<dbReference type="Proteomes" id="UP000501753">
    <property type="component" value="Chromosome"/>
</dbReference>